<dbReference type="SUPFAM" id="SSF51197">
    <property type="entry name" value="Clavaminate synthase-like"/>
    <property type="match status" value="1"/>
</dbReference>
<sequence>MELVAVDYQAPDAAEQFVRSLHNTGFAVIKNHPISQELVETIYQQWGRFFLTDQKSNFRFDPKTQDGFFPADVSETAKGNDKKDLKEYFHFYPWGQCPDSLRVELASYYAQAGALASELLTWVQRFGPKELTNGYSEPLPSMVYGSDKTLLRVLHYPVLQGDEPKGAMRAAAHEDINLLTILPAANAKGLQLKDGQDWVEVAADFGHLVVNVGDMLQEASNGYFPSTTHRVVNPDSSDNSARISLPLFLHPRPEVVLSERYTAEGYLTERLKELGVL</sequence>
<evidence type="ECO:0000256" key="8">
    <source>
        <dbReference type="ARBA" id="ARBA00031282"/>
    </source>
</evidence>
<dbReference type="Gene3D" id="2.60.120.330">
    <property type="entry name" value="B-lactam Antibiotic, Isopenicillin N Synthase, Chain"/>
    <property type="match status" value="1"/>
</dbReference>
<dbReference type="InterPro" id="IPR027443">
    <property type="entry name" value="IPNS-like_sf"/>
</dbReference>
<comment type="catalytic activity">
    <reaction evidence="10">
        <text>L-arginine + 2-oxoglutarate + O2 = guanidine + L-glutamate 5-semialdehyde + succinate + CO2</text>
        <dbReference type="Rhea" id="RHEA:31535"/>
        <dbReference type="ChEBI" id="CHEBI:15379"/>
        <dbReference type="ChEBI" id="CHEBI:16526"/>
        <dbReference type="ChEBI" id="CHEBI:16810"/>
        <dbReference type="ChEBI" id="CHEBI:30031"/>
        <dbReference type="ChEBI" id="CHEBI:30087"/>
        <dbReference type="ChEBI" id="CHEBI:32682"/>
        <dbReference type="ChEBI" id="CHEBI:58066"/>
        <dbReference type="EC" id="1.14.20.7"/>
    </reaction>
</comment>
<dbReference type="InterPro" id="IPR005123">
    <property type="entry name" value="Oxoglu/Fe-dep_dioxygenase_dom"/>
</dbReference>
<feature type="domain" description="Fe2OG dioxygenase" evidence="12">
    <location>
        <begin position="145"/>
        <end position="251"/>
    </location>
</feature>
<dbReference type="RefSeq" id="WP_168659267.1">
    <property type="nucleotide sequence ID" value="NZ_CP051180.1"/>
</dbReference>
<dbReference type="EC" id="1.13.12.19" evidence="4"/>
<proteinExistence type="inferred from homology"/>
<evidence type="ECO:0000256" key="10">
    <source>
        <dbReference type="ARBA" id="ARBA00049359"/>
    </source>
</evidence>
<evidence type="ECO:0000313" key="14">
    <source>
        <dbReference type="Proteomes" id="UP000501602"/>
    </source>
</evidence>
<evidence type="ECO:0000256" key="1">
    <source>
        <dbReference type="ARBA" id="ARBA00001954"/>
    </source>
</evidence>
<name>A0A6H1UCS3_9GAMM</name>
<evidence type="ECO:0000313" key="13">
    <source>
        <dbReference type="EMBL" id="QIZ76006.1"/>
    </source>
</evidence>
<protein>
    <recommendedName>
        <fullName evidence="5">2-oxoglutarate-dependent ethylene/succinate-forming enzyme</fullName>
        <ecNumber evidence="4">1.13.12.19</ecNumber>
        <ecNumber evidence="3">1.14.20.7</ecNumber>
    </recommendedName>
    <alternativeName>
        <fullName evidence="7">2-oxoglutarate dioxygenase (ethylene-forming)</fullName>
    </alternativeName>
    <alternativeName>
        <fullName evidence="8">2-oxoglutarate/L-arginine monooxygenase/decarboxylase (succinate-forming)</fullName>
    </alternativeName>
</protein>
<keyword evidence="11" id="KW-0560">Oxidoreductase</keyword>
<evidence type="ECO:0000256" key="4">
    <source>
        <dbReference type="ARBA" id="ARBA00012531"/>
    </source>
</evidence>
<gene>
    <name evidence="13" type="ORF">HER31_03360</name>
</gene>
<evidence type="ECO:0000259" key="12">
    <source>
        <dbReference type="PROSITE" id="PS51471"/>
    </source>
</evidence>
<organism evidence="13 14">
    <name type="scientific">Ferrimonas lipolytica</name>
    <dbReference type="NCBI Taxonomy" id="2724191"/>
    <lineage>
        <taxon>Bacteria</taxon>
        <taxon>Pseudomonadati</taxon>
        <taxon>Pseudomonadota</taxon>
        <taxon>Gammaproteobacteria</taxon>
        <taxon>Alteromonadales</taxon>
        <taxon>Ferrimonadaceae</taxon>
        <taxon>Ferrimonas</taxon>
    </lineage>
</organism>
<dbReference type="KEGG" id="fes:HER31_03360"/>
<dbReference type="InterPro" id="IPR044861">
    <property type="entry name" value="IPNS-like_FE2OG_OXY"/>
</dbReference>
<dbReference type="GO" id="GO:0009693">
    <property type="term" value="P:ethylene biosynthetic process"/>
    <property type="evidence" value="ECO:0007669"/>
    <property type="project" value="UniProtKB-KW"/>
</dbReference>
<dbReference type="PANTHER" id="PTHR47990">
    <property type="entry name" value="2-OXOGLUTARATE (2OG) AND FE(II)-DEPENDENT OXYGENASE SUPERFAMILY PROTEIN-RELATED"/>
    <property type="match status" value="1"/>
</dbReference>
<dbReference type="InterPro" id="IPR026992">
    <property type="entry name" value="DIOX_N"/>
</dbReference>
<evidence type="ECO:0000256" key="9">
    <source>
        <dbReference type="ARBA" id="ARBA00047725"/>
    </source>
</evidence>
<dbReference type="InterPro" id="IPR050231">
    <property type="entry name" value="Iron_ascorbate_oxido_reductase"/>
</dbReference>
<keyword evidence="11" id="KW-0479">Metal-binding</keyword>
<dbReference type="AlphaFoldDB" id="A0A6H1UCS3"/>
<keyword evidence="11" id="KW-0408">Iron</keyword>
<evidence type="ECO:0000256" key="7">
    <source>
        <dbReference type="ARBA" id="ARBA00031011"/>
    </source>
</evidence>
<evidence type="ECO:0000256" key="2">
    <source>
        <dbReference type="ARBA" id="ARBA00004767"/>
    </source>
</evidence>
<evidence type="ECO:0000256" key="6">
    <source>
        <dbReference type="ARBA" id="ARBA00022666"/>
    </source>
</evidence>
<dbReference type="PROSITE" id="PS51471">
    <property type="entry name" value="FE2OG_OXY"/>
    <property type="match status" value="1"/>
</dbReference>
<keyword evidence="14" id="KW-1185">Reference proteome</keyword>
<comment type="catalytic activity">
    <reaction evidence="9">
        <text>2-oxoglutarate + O2 + 2 H(+) = ethene + 3 CO2 + H2O</text>
        <dbReference type="Rhea" id="RHEA:31523"/>
        <dbReference type="ChEBI" id="CHEBI:15377"/>
        <dbReference type="ChEBI" id="CHEBI:15378"/>
        <dbReference type="ChEBI" id="CHEBI:15379"/>
        <dbReference type="ChEBI" id="CHEBI:16526"/>
        <dbReference type="ChEBI" id="CHEBI:16810"/>
        <dbReference type="ChEBI" id="CHEBI:18153"/>
        <dbReference type="EC" id="1.13.12.19"/>
    </reaction>
</comment>
<dbReference type="EMBL" id="CP051180">
    <property type="protein sequence ID" value="QIZ76006.1"/>
    <property type="molecule type" value="Genomic_DNA"/>
</dbReference>
<dbReference type="Proteomes" id="UP000501602">
    <property type="component" value="Chromosome"/>
</dbReference>
<comment type="similarity">
    <text evidence="11">Belongs to the iron/ascorbate-dependent oxidoreductase family.</text>
</comment>
<dbReference type="Pfam" id="PF03171">
    <property type="entry name" value="2OG-FeII_Oxy"/>
    <property type="match status" value="1"/>
</dbReference>
<evidence type="ECO:0000256" key="5">
    <source>
        <dbReference type="ARBA" id="ARBA00019045"/>
    </source>
</evidence>
<evidence type="ECO:0000256" key="3">
    <source>
        <dbReference type="ARBA" id="ARBA00012293"/>
    </source>
</evidence>
<evidence type="ECO:0000256" key="11">
    <source>
        <dbReference type="RuleBase" id="RU003682"/>
    </source>
</evidence>
<keyword evidence="6" id="KW-0266">Ethylene biosynthesis</keyword>
<dbReference type="GO" id="GO:0046872">
    <property type="term" value="F:metal ion binding"/>
    <property type="evidence" value="ECO:0007669"/>
    <property type="project" value="UniProtKB-KW"/>
</dbReference>
<accession>A0A6H1UCS3</accession>
<comment type="pathway">
    <text evidence="2">Alkene biosynthesis; ethylene biosynthesis via 2-oxoglutarate.</text>
</comment>
<dbReference type="GO" id="GO:0102276">
    <property type="term" value="F:2-oxoglutarate oxygenase/decarboxylase (ethylene-forming) activity"/>
    <property type="evidence" value="ECO:0007669"/>
    <property type="project" value="UniProtKB-EC"/>
</dbReference>
<dbReference type="Pfam" id="PF14226">
    <property type="entry name" value="DIOX_N"/>
    <property type="match status" value="1"/>
</dbReference>
<comment type="cofactor">
    <cofactor evidence="1">
        <name>Fe(2+)</name>
        <dbReference type="ChEBI" id="CHEBI:29033"/>
    </cofactor>
</comment>
<dbReference type="EC" id="1.14.20.7" evidence="3"/>
<reference evidence="13 14" key="1">
    <citation type="submission" date="2020-04" db="EMBL/GenBank/DDBJ databases">
        <title>Ferrimonas sp. S7 isolated from sea water.</title>
        <authorList>
            <person name="Bae S.S."/>
            <person name="Baek K."/>
        </authorList>
    </citation>
    <scope>NUCLEOTIDE SEQUENCE [LARGE SCALE GENOMIC DNA]</scope>
    <source>
        <strain evidence="13 14">S7</strain>
    </source>
</reference>